<evidence type="ECO:0000256" key="1">
    <source>
        <dbReference type="SAM" id="Phobius"/>
    </source>
</evidence>
<feature type="transmembrane region" description="Helical" evidence="1">
    <location>
        <begin position="31"/>
        <end position="51"/>
    </location>
</feature>
<proteinExistence type="predicted"/>
<keyword evidence="3" id="KW-1185">Reference proteome</keyword>
<reference evidence="3" key="1">
    <citation type="submission" date="2016-02" db="EMBL/GenBank/DDBJ databases">
        <authorList>
            <person name="Holder M.E."/>
            <person name="Ajami N.J."/>
            <person name="Petrosino J.F."/>
        </authorList>
    </citation>
    <scope>NUCLEOTIDE SEQUENCE [LARGE SCALE GENOMIC DNA]</scope>
    <source>
        <strain evidence="3">DSM 12838</strain>
    </source>
</reference>
<keyword evidence="1" id="KW-0812">Transmembrane</keyword>
<dbReference type="Proteomes" id="UP000063964">
    <property type="component" value="Chromosome"/>
</dbReference>
<dbReference type="AlphaFoldDB" id="A0A0X8JNS1"/>
<accession>A0A0X8JNS1</accession>
<gene>
    <name evidence="2" type="ORF">AXF15_02635</name>
</gene>
<keyword evidence="1" id="KW-1133">Transmembrane helix</keyword>
<sequence>MILIQLCGGICLVYGLLTGHFISLQATLMTFYLRMYLVVGGSLLVGFLLFFQNLKSHKKIMKSFLGDVKLIFVMLEIHIQ</sequence>
<protein>
    <submittedName>
        <fullName evidence="2">Uncharacterized protein</fullName>
    </submittedName>
</protein>
<dbReference type="KEGG" id="doa:AXF15_02635"/>
<dbReference type="STRING" id="888061.AXF15_02635"/>
<evidence type="ECO:0000313" key="3">
    <source>
        <dbReference type="Proteomes" id="UP000063964"/>
    </source>
</evidence>
<dbReference type="EMBL" id="CP014230">
    <property type="protein sequence ID" value="AMD92109.1"/>
    <property type="molecule type" value="Genomic_DNA"/>
</dbReference>
<keyword evidence="1" id="KW-0472">Membrane</keyword>
<evidence type="ECO:0000313" key="2">
    <source>
        <dbReference type="EMBL" id="AMD92109.1"/>
    </source>
</evidence>
<organism evidence="2 3">
    <name type="scientific">Desulfomicrobium orale DSM 12838</name>
    <dbReference type="NCBI Taxonomy" id="888061"/>
    <lineage>
        <taxon>Bacteria</taxon>
        <taxon>Pseudomonadati</taxon>
        <taxon>Thermodesulfobacteriota</taxon>
        <taxon>Desulfovibrionia</taxon>
        <taxon>Desulfovibrionales</taxon>
        <taxon>Desulfomicrobiaceae</taxon>
        <taxon>Desulfomicrobium</taxon>
    </lineage>
</organism>
<name>A0A0X8JNS1_9BACT</name>